<evidence type="ECO:0000313" key="1">
    <source>
        <dbReference type="EMBL" id="MBO0344286.1"/>
    </source>
</evidence>
<evidence type="ECO:0000313" key="2">
    <source>
        <dbReference type="Proteomes" id="UP000664779"/>
    </source>
</evidence>
<protein>
    <submittedName>
        <fullName evidence="1">Uncharacterized protein</fullName>
    </submittedName>
</protein>
<accession>A0A939J7J0</accession>
<keyword evidence="2" id="KW-1185">Reference proteome</keyword>
<comment type="caution">
    <text evidence="1">The sequence shown here is derived from an EMBL/GenBank/DDBJ whole genome shotgun (WGS) entry which is preliminary data.</text>
</comment>
<sequence>MAASLERGLQVENPARLKKCGFSTALGLHANAPINNSFQGVTSKQSPIDAISGSNTTQAHALQHMIRIRIF</sequence>
<proteinExistence type="predicted"/>
<dbReference type="RefSeq" id="WP_206938224.1">
    <property type="nucleotide sequence ID" value="NZ_JAFLNF010000001.1"/>
</dbReference>
<dbReference type="EMBL" id="JAFLNF010000001">
    <property type="protein sequence ID" value="MBO0344286.1"/>
    <property type="molecule type" value="Genomic_DNA"/>
</dbReference>
<dbReference type="AlphaFoldDB" id="A0A939J7J0"/>
<gene>
    <name evidence="1" type="ORF">J0X15_03540</name>
</gene>
<reference evidence="1" key="1">
    <citation type="submission" date="2021-03" db="EMBL/GenBank/DDBJ databases">
        <title>Roseibium sp. CAU 1637 isolated from Incheon.</title>
        <authorList>
            <person name="Kim W."/>
        </authorList>
    </citation>
    <scope>NUCLEOTIDE SEQUENCE</scope>
    <source>
        <strain evidence="1">CAU 1637</strain>
    </source>
</reference>
<organism evidence="1 2">
    <name type="scientific">Roseibium limicola</name>
    <dbReference type="NCBI Taxonomy" id="2816037"/>
    <lineage>
        <taxon>Bacteria</taxon>
        <taxon>Pseudomonadati</taxon>
        <taxon>Pseudomonadota</taxon>
        <taxon>Alphaproteobacteria</taxon>
        <taxon>Hyphomicrobiales</taxon>
        <taxon>Stappiaceae</taxon>
        <taxon>Roseibium</taxon>
    </lineage>
</organism>
<dbReference type="Proteomes" id="UP000664779">
    <property type="component" value="Unassembled WGS sequence"/>
</dbReference>
<name>A0A939J7J0_9HYPH</name>